<reference evidence="5 6" key="1">
    <citation type="journal article" date="2016" name="C (Basel)">
        <title>Selective Growth of and Electricity Production by Marine Exoelectrogenic Bacteria in Self-Aggregated Hydrogel of Microbially Reduced Graphene Oxide.</title>
        <authorList>
            <person name="Yoshida N."/>
            <person name="Goto Y."/>
            <person name="Miyata Y."/>
        </authorList>
    </citation>
    <scope>NUCLEOTIDE SEQUENCE [LARGE SCALE GENOMIC DNA]</scope>
    <source>
        <strain evidence="5 6">NIT-T3</strain>
    </source>
</reference>
<keyword evidence="6" id="KW-1185">Reference proteome</keyword>
<dbReference type="Gene3D" id="3.20.20.140">
    <property type="entry name" value="Metal-dependent hydrolases"/>
    <property type="match status" value="1"/>
</dbReference>
<dbReference type="InterPro" id="IPR016667">
    <property type="entry name" value="Caps_polysacc_synth_CpsB/CapC"/>
</dbReference>
<proteinExistence type="inferred from homology"/>
<dbReference type="PANTHER" id="PTHR39181:SF1">
    <property type="entry name" value="TYROSINE-PROTEIN PHOSPHATASE YWQE"/>
    <property type="match status" value="1"/>
</dbReference>
<gene>
    <name evidence="5" type="ORF">DESUT3_24670</name>
</gene>
<evidence type="ECO:0000313" key="5">
    <source>
        <dbReference type="EMBL" id="BCR05398.1"/>
    </source>
</evidence>
<dbReference type="EMBL" id="AP024355">
    <property type="protein sequence ID" value="BCR05398.1"/>
    <property type="molecule type" value="Genomic_DNA"/>
</dbReference>
<comment type="catalytic activity">
    <reaction evidence="4">
        <text>O-phospho-L-tyrosyl-[protein] + H2O = L-tyrosyl-[protein] + phosphate</text>
        <dbReference type="Rhea" id="RHEA:10684"/>
        <dbReference type="Rhea" id="RHEA-COMP:10136"/>
        <dbReference type="Rhea" id="RHEA-COMP:20101"/>
        <dbReference type="ChEBI" id="CHEBI:15377"/>
        <dbReference type="ChEBI" id="CHEBI:43474"/>
        <dbReference type="ChEBI" id="CHEBI:46858"/>
        <dbReference type="ChEBI" id="CHEBI:61978"/>
        <dbReference type="EC" id="3.1.3.48"/>
    </reaction>
</comment>
<accession>A0ABN6DZ92</accession>
<evidence type="ECO:0000256" key="3">
    <source>
        <dbReference type="ARBA" id="ARBA00022801"/>
    </source>
</evidence>
<name>A0ABN6DZ92_9BACT</name>
<organism evidence="5 6">
    <name type="scientific">Desulfuromonas versatilis</name>
    <dbReference type="NCBI Taxonomy" id="2802975"/>
    <lineage>
        <taxon>Bacteria</taxon>
        <taxon>Pseudomonadati</taxon>
        <taxon>Thermodesulfobacteriota</taxon>
        <taxon>Desulfuromonadia</taxon>
        <taxon>Desulfuromonadales</taxon>
        <taxon>Desulfuromonadaceae</taxon>
        <taxon>Desulfuromonas</taxon>
    </lineage>
</organism>
<dbReference type="Proteomes" id="UP001319827">
    <property type="component" value="Chromosome"/>
</dbReference>
<dbReference type="EC" id="3.1.3.48" evidence="2"/>
<evidence type="ECO:0000256" key="2">
    <source>
        <dbReference type="ARBA" id="ARBA00013064"/>
    </source>
</evidence>
<evidence type="ECO:0000256" key="4">
    <source>
        <dbReference type="ARBA" id="ARBA00051722"/>
    </source>
</evidence>
<evidence type="ECO:0000313" key="6">
    <source>
        <dbReference type="Proteomes" id="UP001319827"/>
    </source>
</evidence>
<sequence length="284" mass="30698">MEAGRGVDAQVNEIQAVHKPLEAKNSQSGVPAGLIDFHCHILPGIDDGPGSASESLKIARTLELAGFAEVYCTPHCIKGVWENTPAIVRRAVRDLQVLLDEAGILLKLRPGMEYYLDEFFPQFLTDPQTLGDSDYILVESPSRGIPDLIKENIFAAIRAGLKPVLAHPERHAMFAPQKEGSGVLFRVKRLLTRHRPVDAHYPAKPLLFALSDMGCCFQGNLGSFAGRYGKDVQQVGKQLLALGMYTHFGSDAHQPAGLSSMLEKGLIIADSEGAEGCPALFAAG</sequence>
<evidence type="ECO:0000256" key="1">
    <source>
        <dbReference type="ARBA" id="ARBA00005750"/>
    </source>
</evidence>
<comment type="similarity">
    <text evidence="1">Belongs to the metallo-dependent hydrolases superfamily. CpsB/CapC family.</text>
</comment>
<dbReference type="Pfam" id="PF19567">
    <property type="entry name" value="CpsB_CapC"/>
    <property type="match status" value="1"/>
</dbReference>
<dbReference type="InterPro" id="IPR016195">
    <property type="entry name" value="Pol/histidinol_Pase-like"/>
</dbReference>
<dbReference type="PIRSF" id="PIRSF016557">
    <property type="entry name" value="Caps_synth_CpsB"/>
    <property type="match status" value="1"/>
</dbReference>
<protein>
    <recommendedName>
        <fullName evidence="2">protein-tyrosine-phosphatase</fullName>
        <ecNumber evidence="2">3.1.3.48</ecNumber>
    </recommendedName>
</protein>
<keyword evidence="3" id="KW-0378">Hydrolase</keyword>
<dbReference type="PANTHER" id="PTHR39181">
    <property type="entry name" value="TYROSINE-PROTEIN PHOSPHATASE YWQE"/>
    <property type="match status" value="1"/>
</dbReference>
<dbReference type="SUPFAM" id="SSF89550">
    <property type="entry name" value="PHP domain-like"/>
    <property type="match status" value="1"/>
</dbReference>
<reference evidence="5 6" key="2">
    <citation type="journal article" date="2021" name="Int. J. Syst. Evol. Microbiol.">
        <title>Isolation and Polyphasic Characterization of Desulfuromonas versatilis sp. Nov., an Electrogenic Bacteria Capable of Versatile Metabolism Isolated from a Graphene Oxide-Reducing Enrichment Culture.</title>
        <authorList>
            <person name="Xie L."/>
            <person name="Yoshida N."/>
            <person name="Ishii S."/>
            <person name="Meng L."/>
        </authorList>
    </citation>
    <scope>NUCLEOTIDE SEQUENCE [LARGE SCALE GENOMIC DNA]</scope>
    <source>
        <strain evidence="5 6">NIT-T3</strain>
    </source>
</reference>